<evidence type="ECO:0000256" key="2">
    <source>
        <dbReference type="ARBA" id="ARBA00023145"/>
    </source>
</evidence>
<evidence type="ECO:0008006" key="8">
    <source>
        <dbReference type="Google" id="ProtNLM"/>
    </source>
</evidence>
<dbReference type="AlphaFoldDB" id="A0A1R2CCR1"/>
<gene>
    <name evidence="6" type="ORF">SteCoe_11630</name>
</gene>
<dbReference type="Gene3D" id="3.90.70.10">
    <property type="entry name" value="Cysteine proteinases"/>
    <property type="match status" value="1"/>
</dbReference>
<organism evidence="6 7">
    <name type="scientific">Stentor coeruleus</name>
    <dbReference type="NCBI Taxonomy" id="5963"/>
    <lineage>
        <taxon>Eukaryota</taxon>
        <taxon>Sar</taxon>
        <taxon>Alveolata</taxon>
        <taxon>Ciliophora</taxon>
        <taxon>Postciliodesmatophora</taxon>
        <taxon>Heterotrichea</taxon>
        <taxon>Heterotrichida</taxon>
        <taxon>Stentoridae</taxon>
        <taxon>Stentor</taxon>
    </lineage>
</organism>
<dbReference type="InterPro" id="IPR013128">
    <property type="entry name" value="Peptidase_C1A"/>
</dbReference>
<dbReference type="EMBL" id="MPUH01000195">
    <property type="protein sequence ID" value="OMJ86776.1"/>
    <property type="molecule type" value="Genomic_DNA"/>
</dbReference>
<dbReference type="OrthoDB" id="190265at2759"/>
<dbReference type="SMART" id="SM00645">
    <property type="entry name" value="Pept_C1"/>
    <property type="match status" value="1"/>
</dbReference>
<protein>
    <recommendedName>
        <fullName evidence="8">Peptidase C1A papain C-terminal domain-containing protein</fullName>
    </recommendedName>
</protein>
<comment type="caution">
    <text evidence="6">The sequence shown here is derived from an EMBL/GenBank/DDBJ whole genome shotgun (WGS) entry which is preliminary data.</text>
</comment>
<dbReference type="InterPro" id="IPR000668">
    <property type="entry name" value="Peptidase_C1A_C"/>
</dbReference>
<evidence type="ECO:0000313" key="7">
    <source>
        <dbReference type="Proteomes" id="UP000187209"/>
    </source>
</evidence>
<dbReference type="PANTHER" id="PTHR12411">
    <property type="entry name" value="CYSTEINE PROTEASE FAMILY C1-RELATED"/>
    <property type="match status" value="1"/>
</dbReference>
<evidence type="ECO:0000259" key="4">
    <source>
        <dbReference type="SMART" id="SM00645"/>
    </source>
</evidence>
<feature type="signal peptide" evidence="3">
    <location>
        <begin position="1"/>
        <end position="15"/>
    </location>
</feature>
<accession>A0A1R2CCR1</accession>
<feature type="domain" description="Cathepsin propeptide inhibitor" evidence="5">
    <location>
        <begin position="26"/>
        <end position="81"/>
    </location>
</feature>
<evidence type="ECO:0000256" key="3">
    <source>
        <dbReference type="SAM" id="SignalP"/>
    </source>
</evidence>
<reference evidence="6 7" key="1">
    <citation type="submission" date="2016-11" db="EMBL/GenBank/DDBJ databases">
        <title>The macronuclear genome of Stentor coeruleus: a giant cell with tiny introns.</title>
        <authorList>
            <person name="Slabodnick M."/>
            <person name="Ruby J.G."/>
            <person name="Reiff S.B."/>
            <person name="Swart E.C."/>
            <person name="Gosai S."/>
            <person name="Prabakaran S."/>
            <person name="Witkowska E."/>
            <person name="Larue G.E."/>
            <person name="Fisher S."/>
            <person name="Freeman R.M."/>
            <person name="Gunawardena J."/>
            <person name="Chu W."/>
            <person name="Stover N.A."/>
            <person name="Gregory B.D."/>
            <person name="Nowacki M."/>
            <person name="Derisi J."/>
            <person name="Roy S.W."/>
            <person name="Marshall W.F."/>
            <person name="Sood P."/>
        </authorList>
    </citation>
    <scope>NUCLEOTIDE SEQUENCE [LARGE SCALE GENOMIC DNA]</scope>
    <source>
        <strain evidence="6">WM001</strain>
    </source>
</reference>
<dbReference type="Proteomes" id="UP000187209">
    <property type="component" value="Unassembled WGS sequence"/>
</dbReference>
<feature type="domain" description="Peptidase C1A papain C-terminal" evidence="4">
    <location>
        <begin position="105"/>
        <end position="322"/>
    </location>
</feature>
<dbReference type="InterPro" id="IPR039417">
    <property type="entry name" value="Peptidase_C1A_papain-like"/>
</dbReference>
<comment type="similarity">
    <text evidence="1">Belongs to the peptidase C1 family.</text>
</comment>
<dbReference type="Pfam" id="PF08246">
    <property type="entry name" value="Inhibitor_I29"/>
    <property type="match status" value="1"/>
</dbReference>
<feature type="chain" id="PRO_5013363006" description="Peptidase C1A papain C-terminal domain-containing protein" evidence="3">
    <location>
        <begin position="16"/>
        <end position="325"/>
    </location>
</feature>
<proteinExistence type="inferred from homology"/>
<dbReference type="CDD" id="cd02248">
    <property type="entry name" value="Peptidase_C1A"/>
    <property type="match status" value="1"/>
</dbReference>
<dbReference type="InterPro" id="IPR038765">
    <property type="entry name" value="Papain-like_cys_pep_sf"/>
</dbReference>
<dbReference type="GO" id="GO:0008234">
    <property type="term" value="F:cysteine-type peptidase activity"/>
    <property type="evidence" value="ECO:0007669"/>
    <property type="project" value="InterPro"/>
</dbReference>
<dbReference type="InterPro" id="IPR013201">
    <property type="entry name" value="Prot_inhib_I29"/>
</dbReference>
<sequence length="325" mass="35191">MVLILICLLVFGTAGELTDLHLRLEYASYKARYSKIYTAEEDQIHFTTFKSSLSTINEINNSNLGFSLNLGPLSDQLPEEVGTIPNFDLKLDLHPEINYLNTDNLPESVDWVKSGKVSPLRTQGTCKATWIFSTIDTIESIVAITKGTTTTTLSSQQFISCSDSSGNSGCTSGTIEKSFNFALSNNICTESQYPFIDNVASCKKKLKCQTQISSVNAIIPNNEAQLKAAVAIQPVSVTLNITTTLMNYKSGVLPSGWCGTSTVQSNFVIVGYGSIANVDYWVIRSYWGNSWGIGGYGLVARNDKNTANSGSCGIASAPLAPSFNF</sequence>
<keyword evidence="2" id="KW-0865">Zymogen</keyword>
<keyword evidence="7" id="KW-1185">Reference proteome</keyword>
<name>A0A1R2CCR1_9CILI</name>
<evidence type="ECO:0000313" key="6">
    <source>
        <dbReference type="EMBL" id="OMJ86776.1"/>
    </source>
</evidence>
<dbReference type="SUPFAM" id="SSF54001">
    <property type="entry name" value="Cysteine proteinases"/>
    <property type="match status" value="1"/>
</dbReference>
<dbReference type="GO" id="GO:0006508">
    <property type="term" value="P:proteolysis"/>
    <property type="evidence" value="ECO:0007669"/>
    <property type="project" value="InterPro"/>
</dbReference>
<dbReference type="SMART" id="SM00848">
    <property type="entry name" value="Inhibitor_I29"/>
    <property type="match status" value="1"/>
</dbReference>
<dbReference type="Pfam" id="PF00112">
    <property type="entry name" value="Peptidase_C1"/>
    <property type="match status" value="1"/>
</dbReference>
<keyword evidence="3" id="KW-0732">Signal</keyword>
<evidence type="ECO:0000256" key="1">
    <source>
        <dbReference type="ARBA" id="ARBA00008455"/>
    </source>
</evidence>
<evidence type="ECO:0000259" key="5">
    <source>
        <dbReference type="SMART" id="SM00848"/>
    </source>
</evidence>